<dbReference type="EMBL" id="CAJNDS010000451">
    <property type="protein sequence ID" value="CAE7207867.1"/>
    <property type="molecule type" value="Genomic_DNA"/>
</dbReference>
<dbReference type="AlphaFoldDB" id="A0A812JKM6"/>
<reference evidence="1" key="1">
    <citation type="submission" date="2021-02" db="EMBL/GenBank/DDBJ databases">
        <authorList>
            <person name="Dougan E. K."/>
            <person name="Rhodes N."/>
            <person name="Thang M."/>
            <person name="Chan C."/>
        </authorList>
    </citation>
    <scope>NUCLEOTIDE SEQUENCE</scope>
</reference>
<sequence>RDRRTTSAATRKGWIRQVTHQHISSSLLSPATPVPLHDPPQVLLRQPSMNFCVYSEPNRLEVCVGEMVGLRPLSHLEGCIFAAAPRFPRGVALDMQSGLVYGRPEELTLGEVTYFVTACDPGRFPLTVIHVAMIKLTVSLSVKVSQ</sequence>
<accession>A0A812JKM6</accession>
<evidence type="ECO:0000313" key="1">
    <source>
        <dbReference type="EMBL" id="CAE7207867.1"/>
    </source>
</evidence>
<dbReference type="Proteomes" id="UP000604046">
    <property type="component" value="Unassembled WGS sequence"/>
</dbReference>
<gene>
    <name evidence="1" type="ORF">SNAT2548_LOCUS6741</name>
</gene>
<keyword evidence="2" id="KW-1185">Reference proteome</keyword>
<proteinExistence type="predicted"/>
<comment type="caution">
    <text evidence="1">The sequence shown here is derived from an EMBL/GenBank/DDBJ whole genome shotgun (WGS) entry which is preliminary data.</text>
</comment>
<name>A0A812JKM6_9DINO</name>
<organism evidence="1 2">
    <name type="scientific">Symbiodinium natans</name>
    <dbReference type="NCBI Taxonomy" id="878477"/>
    <lineage>
        <taxon>Eukaryota</taxon>
        <taxon>Sar</taxon>
        <taxon>Alveolata</taxon>
        <taxon>Dinophyceae</taxon>
        <taxon>Suessiales</taxon>
        <taxon>Symbiodiniaceae</taxon>
        <taxon>Symbiodinium</taxon>
    </lineage>
</organism>
<evidence type="ECO:0000313" key="2">
    <source>
        <dbReference type="Proteomes" id="UP000604046"/>
    </source>
</evidence>
<protein>
    <submittedName>
        <fullName evidence="1">Uncharacterized protein</fullName>
    </submittedName>
</protein>
<feature type="non-terminal residue" evidence="1">
    <location>
        <position position="1"/>
    </location>
</feature>